<evidence type="ECO:0000259" key="2">
    <source>
        <dbReference type="Pfam" id="PF13590"/>
    </source>
</evidence>
<dbReference type="Proteomes" id="UP000318405">
    <property type="component" value="Unassembled WGS sequence"/>
</dbReference>
<evidence type="ECO:0000313" key="4">
    <source>
        <dbReference type="Proteomes" id="UP000318405"/>
    </source>
</evidence>
<name>A0A556AZL4_9BURK</name>
<proteinExistence type="predicted"/>
<comment type="caution">
    <text evidence="3">The sequence shown here is derived from an EMBL/GenBank/DDBJ whole genome shotgun (WGS) entry which is preliminary data.</text>
</comment>
<feature type="chain" id="PRO_5022130082" evidence="1">
    <location>
        <begin position="28"/>
        <end position="228"/>
    </location>
</feature>
<dbReference type="InterPro" id="IPR025411">
    <property type="entry name" value="DUF4136"/>
</dbReference>
<dbReference type="Pfam" id="PF13590">
    <property type="entry name" value="DUF4136"/>
    <property type="match status" value="1"/>
</dbReference>
<gene>
    <name evidence="3" type="ORF">FOZ76_03280</name>
</gene>
<organism evidence="3 4">
    <name type="scientific">Verticiella sediminum</name>
    <dbReference type="NCBI Taxonomy" id="1247510"/>
    <lineage>
        <taxon>Bacteria</taxon>
        <taxon>Pseudomonadati</taxon>
        <taxon>Pseudomonadota</taxon>
        <taxon>Betaproteobacteria</taxon>
        <taxon>Burkholderiales</taxon>
        <taxon>Alcaligenaceae</taxon>
        <taxon>Verticiella</taxon>
    </lineage>
</organism>
<dbReference type="AlphaFoldDB" id="A0A556AZL4"/>
<evidence type="ECO:0000256" key="1">
    <source>
        <dbReference type="SAM" id="SignalP"/>
    </source>
</evidence>
<sequence>MQSRSIPTVTRCWRMAGAVLLACAALAGCATTASPFAARVTAFQQWPADAVGQSYRFARQAEAAQGADDLEYRSYEDIIRANLGGIGLVEAQPWDRQPRFTVSFRYGSEPFQTWAEVAAPPPPPMMGYGFYGRRGWGWGMGMGMPFGGWGWGYPGYSGYQAVPVTAYRNILEVSIRDSQRGGAEVYQGRAVHEGRADALPQTMSYLAASIFSNFPQNNGETHTVRIPR</sequence>
<evidence type="ECO:0000313" key="3">
    <source>
        <dbReference type="EMBL" id="TSH98381.1"/>
    </source>
</evidence>
<keyword evidence="1" id="KW-0732">Signal</keyword>
<feature type="domain" description="DUF4136" evidence="2">
    <location>
        <begin position="40"/>
        <end position="215"/>
    </location>
</feature>
<keyword evidence="4" id="KW-1185">Reference proteome</keyword>
<feature type="signal peptide" evidence="1">
    <location>
        <begin position="1"/>
        <end position="27"/>
    </location>
</feature>
<dbReference type="OrthoDB" id="8940851at2"/>
<accession>A0A556AZL4</accession>
<dbReference type="PROSITE" id="PS51257">
    <property type="entry name" value="PROKAR_LIPOPROTEIN"/>
    <property type="match status" value="1"/>
</dbReference>
<protein>
    <submittedName>
        <fullName evidence="3">DUF4136 domain-containing protein</fullName>
    </submittedName>
</protein>
<dbReference type="EMBL" id="VLTJ01000005">
    <property type="protein sequence ID" value="TSH98381.1"/>
    <property type="molecule type" value="Genomic_DNA"/>
</dbReference>
<reference evidence="3 4" key="1">
    <citation type="submission" date="2019-07" db="EMBL/GenBank/DDBJ databases">
        <title>Qingshengfaniella alkalisoli gen. nov., sp. nov., isolated from saline soil.</title>
        <authorList>
            <person name="Xu L."/>
            <person name="Huang X.-X."/>
            <person name="Sun J.-Q."/>
        </authorList>
    </citation>
    <scope>NUCLEOTIDE SEQUENCE [LARGE SCALE GENOMIC DNA]</scope>
    <source>
        <strain evidence="3 4">DSM 27279</strain>
    </source>
</reference>